<evidence type="ECO:0000313" key="2">
    <source>
        <dbReference type="Proteomes" id="UP000253664"/>
    </source>
</evidence>
<reference evidence="1 2" key="1">
    <citation type="journal article" date="2015" name="BMC Genomics">
        <title>Insights from the genome of Ophiocordyceps polyrhachis-furcata to pathogenicity and host specificity in insect fungi.</title>
        <authorList>
            <person name="Wichadakul D."/>
            <person name="Kobmoo N."/>
            <person name="Ingsriswang S."/>
            <person name="Tangphatsornruang S."/>
            <person name="Chantasingh D."/>
            <person name="Luangsa-ard J.J."/>
            <person name="Eurwilaichitr L."/>
        </authorList>
    </citation>
    <scope>NUCLEOTIDE SEQUENCE [LARGE SCALE GENOMIC DNA]</scope>
    <source>
        <strain evidence="1 2">BCC 54312</strain>
    </source>
</reference>
<accession>A0A367LPS1</accession>
<dbReference type="Proteomes" id="UP000253664">
    <property type="component" value="Unassembled WGS sequence"/>
</dbReference>
<gene>
    <name evidence="1" type="ORF">L249_2602</name>
</gene>
<name>A0A367LPS1_9HYPO</name>
<comment type="caution">
    <text evidence="1">The sequence shown here is derived from an EMBL/GenBank/DDBJ whole genome shotgun (WGS) entry which is preliminary data.</text>
</comment>
<dbReference type="AlphaFoldDB" id="A0A367LPS1"/>
<evidence type="ECO:0000313" key="1">
    <source>
        <dbReference type="EMBL" id="RCI16391.1"/>
    </source>
</evidence>
<dbReference type="EMBL" id="LKCN02000001">
    <property type="protein sequence ID" value="RCI16391.1"/>
    <property type="molecule type" value="Genomic_DNA"/>
</dbReference>
<organism evidence="1 2">
    <name type="scientific">Ophiocordyceps polyrhachis-furcata BCC 54312</name>
    <dbReference type="NCBI Taxonomy" id="1330021"/>
    <lineage>
        <taxon>Eukaryota</taxon>
        <taxon>Fungi</taxon>
        <taxon>Dikarya</taxon>
        <taxon>Ascomycota</taxon>
        <taxon>Pezizomycotina</taxon>
        <taxon>Sordariomycetes</taxon>
        <taxon>Hypocreomycetidae</taxon>
        <taxon>Hypocreales</taxon>
        <taxon>Ophiocordycipitaceae</taxon>
        <taxon>Ophiocordyceps</taxon>
    </lineage>
</organism>
<protein>
    <submittedName>
        <fullName evidence="1">Uncharacterized protein</fullName>
    </submittedName>
</protein>
<proteinExistence type="predicted"/>
<keyword evidence="2" id="KW-1185">Reference proteome</keyword>
<sequence length="64" mass="6880">MTGFPLSFVGAASNSPAVLDQGSGGGPWSSIQFNTRTSHHGFQLPFCAGYMKFRRRSCITIVKA</sequence>